<evidence type="ECO:0000256" key="1">
    <source>
        <dbReference type="SAM" id="Phobius"/>
    </source>
</evidence>
<feature type="transmembrane region" description="Helical" evidence="1">
    <location>
        <begin position="12"/>
        <end position="32"/>
    </location>
</feature>
<protein>
    <submittedName>
        <fullName evidence="2">Uncharacterized protein</fullName>
    </submittedName>
</protein>
<proteinExistence type="predicted"/>
<keyword evidence="1" id="KW-1133">Transmembrane helix</keyword>
<keyword evidence="1" id="KW-0472">Membrane</keyword>
<evidence type="ECO:0000313" key="2">
    <source>
        <dbReference type="EMBL" id="TGL59181.1"/>
    </source>
</evidence>
<keyword evidence="1" id="KW-0812">Transmembrane</keyword>
<dbReference type="RefSeq" id="WP_135623707.1">
    <property type="nucleotide sequence ID" value="NZ_RQGD01000025.1"/>
</dbReference>
<evidence type="ECO:0000313" key="3">
    <source>
        <dbReference type="Proteomes" id="UP000297693"/>
    </source>
</evidence>
<keyword evidence="3" id="KW-1185">Reference proteome</keyword>
<name>A0A4R9K1Z5_9LEPT</name>
<gene>
    <name evidence="2" type="ORF">EHQ58_09740</name>
</gene>
<dbReference type="OrthoDB" id="346271at2"/>
<dbReference type="EMBL" id="RQGD01000025">
    <property type="protein sequence ID" value="TGL59181.1"/>
    <property type="molecule type" value="Genomic_DNA"/>
</dbReference>
<dbReference type="AlphaFoldDB" id="A0A4R9K1Z5"/>
<comment type="caution">
    <text evidence="2">The sequence shown here is derived from an EMBL/GenBank/DDBJ whole genome shotgun (WGS) entry which is preliminary data.</text>
</comment>
<dbReference type="Proteomes" id="UP000297693">
    <property type="component" value="Unassembled WGS sequence"/>
</dbReference>
<organism evidence="2 3">
    <name type="scientific">Leptospira ognonensis</name>
    <dbReference type="NCBI Taxonomy" id="2484945"/>
    <lineage>
        <taxon>Bacteria</taxon>
        <taxon>Pseudomonadati</taxon>
        <taxon>Spirochaetota</taxon>
        <taxon>Spirochaetia</taxon>
        <taxon>Leptospirales</taxon>
        <taxon>Leptospiraceae</taxon>
        <taxon>Leptospira</taxon>
    </lineage>
</organism>
<accession>A0A4R9K1Z5</accession>
<reference evidence="2" key="1">
    <citation type="journal article" date="2019" name="PLoS Negl. Trop. Dis.">
        <title>Revisiting the worldwide diversity of Leptospira species in the environment.</title>
        <authorList>
            <person name="Vincent A.T."/>
            <person name="Schiettekatte O."/>
            <person name="Bourhy P."/>
            <person name="Veyrier F.J."/>
            <person name="Picardeau M."/>
        </authorList>
    </citation>
    <scope>NUCLEOTIDE SEQUENCE [LARGE SCALE GENOMIC DNA]</scope>
    <source>
        <strain evidence="2">201702476</strain>
    </source>
</reference>
<sequence>MLPKSILKKWIGMLAAWCKNFLISLILVMIIMPTEEDGVFASVFLPSTPDTSHIATKKKILAPDTLAETEITGDEESATFVRNRCDFLDLVVDSIYNQNISHSSSFSQPHLGRDDLHHFLLSYFLLNLPPPIV</sequence>